<dbReference type="PANTHER" id="PTHR41983">
    <property type="entry name" value="SHORT-CHAIN FATTY ACID TRANSPORTER-RELATED"/>
    <property type="match status" value="1"/>
</dbReference>
<proteinExistence type="predicted"/>
<keyword evidence="1" id="KW-0472">Membrane</keyword>
<dbReference type="Proteomes" id="UP000217465">
    <property type="component" value="Unassembled WGS sequence"/>
</dbReference>
<comment type="caution">
    <text evidence="2">The sequence shown here is derived from an EMBL/GenBank/DDBJ whole genome shotgun (WGS) entry which is preliminary data.</text>
</comment>
<dbReference type="GO" id="GO:0005886">
    <property type="term" value="C:plasma membrane"/>
    <property type="evidence" value="ECO:0007669"/>
    <property type="project" value="TreeGrafter"/>
</dbReference>
<evidence type="ECO:0000313" key="3">
    <source>
        <dbReference type="Proteomes" id="UP000217465"/>
    </source>
</evidence>
<evidence type="ECO:0000256" key="1">
    <source>
        <dbReference type="SAM" id="Phobius"/>
    </source>
</evidence>
<feature type="transmembrane region" description="Helical" evidence="1">
    <location>
        <begin position="67"/>
        <end position="87"/>
    </location>
</feature>
<keyword evidence="1" id="KW-0812">Transmembrane</keyword>
<evidence type="ECO:0000313" key="2">
    <source>
        <dbReference type="EMBL" id="PCH12109.1"/>
    </source>
</evidence>
<gene>
    <name evidence="2" type="primary">atoE</name>
    <name evidence="2" type="ORF">A9Y57_00824</name>
</gene>
<feature type="transmembrane region" description="Helical" evidence="1">
    <location>
        <begin position="21"/>
        <end position="47"/>
    </location>
</feature>
<dbReference type="AlphaFoldDB" id="A0A854WCT2"/>
<sequence>MMALTKAPLISDKKAGGITFGWVNDFSGFLFFAMQMTILLVTGNAVASSPSVQLFLKALAKVPITSTQIIIFSVLVSSILGFLHWGLKMMVAIVLGKELLVQARF</sequence>
<organism evidence="2 3">
    <name type="scientific">Streptococcus parauberis</name>
    <dbReference type="NCBI Taxonomy" id="1348"/>
    <lineage>
        <taxon>Bacteria</taxon>
        <taxon>Bacillati</taxon>
        <taxon>Bacillota</taxon>
        <taxon>Bacilli</taxon>
        <taxon>Lactobacillales</taxon>
        <taxon>Streptococcaceae</taxon>
        <taxon>Streptococcus</taxon>
    </lineage>
</organism>
<protein>
    <submittedName>
        <fullName evidence="2">Short-chain fatty acids transporter</fullName>
    </submittedName>
</protein>
<dbReference type="Pfam" id="PF02667">
    <property type="entry name" value="SCFA_trans"/>
    <property type="match status" value="1"/>
</dbReference>
<name>A0A854WCT2_9STRE</name>
<dbReference type="EMBL" id="NSGR01000008">
    <property type="protein sequence ID" value="PCH12109.1"/>
    <property type="molecule type" value="Genomic_DNA"/>
</dbReference>
<reference evidence="2 3" key="1">
    <citation type="submission" date="2016-06" db="EMBL/GenBank/DDBJ databases">
        <authorList>
            <person name="Haines A.N."/>
            <person name="Council K.R."/>
        </authorList>
    </citation>
    <scope>NUCLEOTIDE SEQUENCE [LARGE SCALE GENOMIC DNA]</scope>
    <source>
        <strain evidence="2 3">SP158-29</strain>
    </source>
</reference>
<keyword evidence="1" id="KW-1133">Transmembrane helix</keyword>
<accession>A0A854WCT2</accession>
<dbReference type="PANTHER" id="PTHR41983:SF2">
    <property type="entry name" value="SHORT-CHAIN FATTY ACID TRANSPORTER-RELATED"/>
    <property type="match status" value="1"/>
</dbReference>
<dbReference type="InterPro" id="IPR006160">
    <property type="entry name" value="SCFA_transpt_AtoE"/>
</dbReference>